<accession>A0ABU6T1Z7</accession>
<reference evidence="2 3" key="1">
    <citation type="journal article" date="2023" name="Plants (Basel)">
        <title>Bridging the Gap: Combining Genomics and Transcriptomics Approaches to Understand Stylosanthes scabra, an Orphan Legume from the Brazilian Caatinga.</title>
        <authorList>
            <person name="Ferreira-Neto J.R.C."/>
            <person name="da Silva M.D."/>
            <person name="Binneck E."/>
            <person name="de Melo N.F."/>
            <person name="da Silva R.H."/>
            <person name="de Melo A.L.T.M."/>
            <person name="Pandolfi V."/>
            <person name="Bustamante F.O."/>
            <person name="Brasileiro-Vidal A.C."/>
            <person name="Benko-Iseppon A.M."/>
        </authorList>
    </citation>
    <scope>NUCLEOTIDE SEQUENCE [LARGE SCALE GENOMIC DNA]</scope>
    <source>
        <tissue evidence="2">Leaves</tissue>
    </source>
</reference>
<proteinExistence type="predicted"/>
<sequence>MHFPNPCQTPATATHSAGSSPPLHPQHHRHIHRPWLHHPCHSPPPHPPAIVALRFLVESAYKALPSSRGPSPRPCSLP</sequence>
<dbReference type="EMBL" id="JASCZI010090622">
    <property type="protein sequence ID" value="MED6142741.1"/>
    <property type="molecule type" value="Genomic_DNA"/>
</dbReference>
<organism evidence="2 3">
    <name type="scientific">Stylosanthes scabra</name>
    <dbReference type="NCBI Taxonomy" id="79078"/>
    <lineage>
        <taxon>Eukaryota</taxon>
        <taxon>Viridiplantae</taxon>
        <taxon>Streptophyta</taxon>
        <taxon>Embryophyta</taxon>
        <taxon>Tracheophyta</taxon>
        <taxon>Spermatophyta</taxon>
        <taxon>Magnoliopsida</taxon>
        <taxon>eudicotyledons</taxon>
        <taxon>Gunneridae</taxon>
        <taxon>Pentapetalae</taxon>
        <taxon>rosids</taxon>
        <taxon>fabids</taxon>
        <taxon>Fabales</taxon>
        <taxon>Fabaceae</taxon>
        <taxon>Papilionoideae</taxon>
        <taxon>50 kb inversion clade</taxon>
        <taxon>dalbergioids sensu lato</taxon>
        <taxon>Dalbergieae</taxon>
        <taxon>Pterocarpus clade</taxon>
        <taxon>Stylosanthes</taxon>
    </lineage>
</organism>
<feature type="compositionally biased region" description="Basic residues" evidence="1">
    <location>
        <begin position="25"/>
        <end position="40"/>
    </location>
</feature>
<evidence type="ECO:0000313" key="3">
    <source>
        <dbReference type="Proteomes" id="UP001341840"/>
    </source>
</evidence>
<evidence type="ECO:0000256" key="1">
    <source>
        <dbReference type="SAM" id="MobiDB-lite"/>
    </source>
</evidence>
<dbReference type="Proteomes" id="UP001341840">
    <property type="component" value="Unassembled WGS sequence"/>
</dbReference>
<feature type="compositionally biased region" description="Polar residues" evidence="1">
    <location>
        <begin position="1"/>
        <end position="19"/>
    </location>
</feature>
<gene>
    <name evidence="2" type="ORF">PIB30_118154</name>
</gene>
<name>A0ABU6T1Z7_9FABA</name>
<evidence type="ECO:0000313" key="2">
    <source>
        <dbReference type="EMBL" id="MED6142741.1"/>
    </source>
</evidence>
<keyword evidence="3" id="KW-1185">Reference proteome</keyword>
<comment type="caution">
    <text evidence="2">The sequence shown here is derived from an EMBL/GenBank/DDBJ whole genome shotgun (WGS) entry which is preliminary data.</text>
</comment>
<feature type="region of interest" description="Disordered" evidence="1">
    <location>
        <begin position="1"/>
        <end position="43"/>
    </location>
</feature>
<protein>
    <submittedName>
        <fullName evidence="2">Uncharacterized protein</fullName>
    </submittedName>
</protein>